<evidence type="ECO:0000313" key="4">
    <source>
        <dbReference type="EMBL" id="SDM02240.1"/>
    </source>
</evidence>
<dbReference type="Proteomes" id="UP000199350">
    <property type="component" value="Chromosome I"/>
</dbReference>
<evidence type="ECO:0000256" key="2">
    <source>
        <dbReference type="SAM" id="Phobius"/>
    </source>
</evidence>
<accession>A0A1G9PU02</accession>
<keyword evidence="5" id="KW-1185">Reference proteome</keyword>
<keyword evidence="2" id="KW-0472">Membrane</keyword>
<evidence type="ECO:0000313" key="5">
    <source>
        <dbReference type="Proteomes" id="UP000199350"/>
    </source>
</evidence>
<feature type="signal peptide" evidence="3">
    <location>
        <begin position="1"/>
        <end position="36"/>
    </location>
</feature>
<sequence length="848" mass="88212">MRLTLRGRWLRPAAVTTVTAVTAVAAASAFIPVAGAQQSLPVALHPDNPAVAQQWVNPAVRPGEGETATVTLVSAPTVLSAHDPLTVTLMVTNTSDEQLEGLTVTPRRGPATGSVLDQQVAAVANPLEYTVVGREVGVDTQLPPGGSTQLELTITEDALPLPGIATYPVMFVLSAENGALLDTERFHISIRGTPDGARPAGMTTLFPLSAPVDIVPGETGSAPGEPPLILGSENLAGQLAPGGRLRSLLDVYTDATADPQVAESTCLALDPATIHTVNRMTSGYTVSATRPDLVEPPQRLRDSWGINGAENAGEPGRGSEDARAWLDAVTQLAAARCVVALPWANTDLNAVARTGDPWLMREAVERGPSTLQEIVGSGGLLNTVVPGAGYVAPGVPAALGWADHSRSTIAAEGIQGSWERAQRSSATQGSGPAGDASEAALDRADTPPVASVSAPEPEQPVRVLMAGNTVPPAPPDQRFAWMSPGVMSVGYQDSLATVLATVGEHPETTGYSPEGLRFDYTRDSPKARSVNAASAVHLAAQSAWEYPSGEQDADGPGPAPILLNPPVTWDAAGAADVMDAVRDTLSTGAAQPMSLESYLSVPEGTPVAGADATGSPAADPTIFSDSEILTASQQGRFIDELSGLLVADPAIALSRYGFTLPLRRDLLTALSLSGRRAYTFHPEAVEATSRRLAGSRDTLNALRSAVALIPPGNVYTRTSPASPLVIVARNGLPLPVDATIRYHGPEGARLNVPPTLRIPANGSITTSMTADLPEEQGGTQLRLFLASPQGAQISQPVDITVRTSGVALRGWVILAALAIFLALLLVFPAATRRHRRQPPLPPAQPEQE</sequence>
<organism evidence="4 5">
    <name type="scientific">Corynebacterium mycetoides</name>
    <dbReference type="NCBI Taxonomy" id="38302"/>
    <lineage>
        <taxon>Bacteria</taxon>
        <taxon>Bacillati</taxon>
        <taxon>Actinomycetota</taxon>
        <taxon>Actinomycetes</taxon>
        <taxon>Mycobacteriales</taxon>
        <taxon>Corynebacteriaceae</taxon>
        <taxon>Corynebacterium</taxon>
    </lineage>
</organism>
<protein>
    <recommendedName>
        <fullName evidence="6">Secreted protein</fullName>
    </recommendedName>
</protein>
<feature type="region of interest" description="Disordered" evidence="1">
    <location>
        <begin position="417"/>
        <end position="459"/>
    </location>
</feature>
<dbReference type="EMBL" id="LT629700">
    <property type="protein sequence ID" value="SDM02240.1"/>
    <property type="molecule type" value="Genomic_DNA"/>
</dbReference>
<dbReference type="AlphaFoldDB" id="A0A1G9PU02"/>
<reference evidence="5" key="1">
    <citation type="submission" date="2016-10" db="EMBL/GenBank/DDBJ databases">
        <authorList>
            <person name="Varghese N."/>
            <person name="Submissions S."/>
        </authorList>
    </citation>
    <scope>NUCLEOTIDE SEQUENCE [LARGE SCALE GENOMIC DNA]</scope>
    <source>
        <strain evidence="5">DSM 20632</strain>
    </source>
</reference>
<dbReference type="STRING" id="38302.SAMN04488535_1602"/>
<evidence type="ECO:0000256" key="1">
    <source>
        <dbReference type="SAM" id="MobiDB-lite"/>
    </source>
</evidence>
<name>A0A1G9PU02_9CORY</name>
<feature type="region of interest" description="Disordered" evidence="1">
    <location>
        <begin position="295"/>
        <end position="319"/>
    </location>
</feature>
<evidence type="ECO:0008006" key="6">
    <source>
        <dbReference type="Google" id="ProtNLM"/>
    </source>
</evidence>
<keyword evidence="3" id="KW-0732">Signal</keyword>
<feature type="transmembrane region" description="Helical" evidence="2">
    <location>
        <begin position="808"/>
        <end position="827"/>
    </location>
</feature>
<evidence type="ECO:0000256" key="3">
    <source>
        <dbReference type="SAM" id="SignalP"/>
    </source>
</evidence>
<keyword evidence="2" id="KW-1133">Transmembrane helix</keyword>
<feature type="chain" id="PRO_5009245325" description="Secreted protein" evidence="3">
    <location>
        <begin position="37"/>
        <end position="848"/>
    </location>
</feature>
<proteinExistence type="predicted"/>
<keyword evidence="2" id="KW-0812">Transmembrane</keyword>
<gene>
    <name evidence="4" type="ORF">SAMN04488535_1602</name>
</gene>